<organism evidence="1 2">
    <name type="scientific">Phaseolus angularis</name>
    <name type="common">Azuki bean</name>
    <name type="synonym">Vigna angularis</name>
    <dbReference type="NCBI Taxonomy" id="3914"/>
    <lineage>
        <taxon>Eukaryota</taxon>
        <taxon>Viridiplantae</taxon>
        <taxon>Streptophyta</taxon>
        <taxon>Embryophyta</taxon>
        <taxon>Tracheophyta</taxon>
        <taxon>Spermatophyta</taxon>
        <taxon>Magnoliopsida</taxon>
        <taxon>eudicotyledons</taxon>
        <taxon>Gunneridae</taxon>
        <taxon>Pentapetalae</taxon>
        <taxon>rosids</taxon>
        <taxon>fabids</taxon>
        <taxon>Fabales</taxon>
        <taxon>Fabaceae</taxon>
        <taxon>Papilionoideae</taxon>
        <taxon>50 kb inversion clade</taxon>
        <taxon>NPAAA clade</taxon>
        <taxon>indigoferoid/millettioid clade</taxon>
        <taxon>Phaseoleae</taxon>
        <taxon>Vigna</taxon>
    </lineage>
</organism>
<protein>
    <submittedName>
        <fullName evidence="1">Uncharacterized protein</fullName>
    </submittedName>
</protein>
<accession>A0A0L9V2P0</accession>
<proteinExistence type="predicted"/>
<dbReference type="Gramene" id="KOM49226">
    <property type="protein sequence ID" value="KOM49226"/>
    <property type="gene ID" value="LR48_Vigan08g005300"/>
</dbReference>
<name>A0A0L9V2P0_PHAAN</name>
<sequence length="120" mass="13848">MNSSIQHQMIFHRGHDNYAENDVKVDGNDTNVDGLVERLPRSSRQRKRKNIIDDSNDSVILPRKPGIPIFADRLRERSSIKKPNYILDELEEDLDIFTANMGTLQKTLSKLKEVTLTLEE</sequence>
<gene>
    <name evidence="1" type="ORF">LR48_Vigan08g005300</name>
</gene>
<evidence type="ECO:0000313" key="2">
    <source>
        <dbReference type="Proteomes" id="UP000053144"/>
    </source>
</evidence>
<reference evidence="2" key="1">
    <citation type="journal article" date="2015" name="Proc. Natl. Acad. Sci. U.S.A.">
        <title>Genome sequencing of adzuki bean (Vigna angularis) provides insight into high starch and low fat accumulation and domestication.</title>
        <authorList>
            <person name="Yang K."/>
            <person name="Tian Z."/>
            <person name="Chen C."/>
            <person name="Luo L."/>
            <person name="Zhao B."/>
            <person name="Wang Z."/>
            <person name="Yu L."/>
            <person name="Li Y."/>
            <person name="Sun Y."/>
            <person name="Li W."/>
            <person name="Chen Y."/>
            <person name="Li Y."/>
            <person name="Zhang Y."/>
            <person name="Ai D."/>
            <person name="Zhao J."/>
            <person name="Shang C."/>
            <person name="Ma Y."/>
            <person name="Wu B."/>
            <person name="Wang M."/>
            <person name="Gao L."/>
            <person name="Sun D."/>
            <person name="Zhang P."/>
            <person name="Guo F."/>
            <person name="Wang W."/>
            <person name="Li Y."/>
            <person name="Wang J."/>
            <person name="Varshney R.K."/>
            <person name="Wang J."/>
            <person name="Ling H.Q."/>
            <person name="Wan P."/>
        </authorList>
    </citation>
    <scope>NUCLEOTIDE SEQUENCE</scope>
    <source>
        <strain evidence="2">cv. Jingnong 6</strain>
    </source>
</reference>
<evidence type="ECO:0000313" key="1">
    <source>
        <dbReference type="EMBL" id="KOM49226.1"/>
    </source>
</evidence>
<dbReference type="AlphaFoldDB" id="A0A0L9V2P0"/>
<dbReference type="EMBL" id="CM003378">
    <property type="protein sequence ID" value="KOM49226.1"/>
    <property type="molecule type" value="Genomic_DNA"/>
</dbReference>
<dbReference type="Proteomes" id="UP000053144">
    <property type="component" value="Chromosome 8"/>
</dbReference>